<name>A0A5J4L7K2_9ZZZZ</name>
<dbReference type="EMBL" id="BLAB01000001">
    <property type="protein sequence ID" value="GER94717.1"/>
    <property type="molecule type" value="Genomic_DNA"/>
</dbReference>
<keyword evidence="3" id="KW-0378">Hydrolase</keyword>
<evidence type="ECO:0000256" key="4">
    <source>
        <dbReference type="ARBA" id="ARBA00024207"/>
    </source>
</evidence>
<dbReference type="PANTHER" id="PTHR33397:SF5">
    <property type="entry name" value="RNASE YUTE-RELATED"/>
    <property type="match status" value="1"/>
</dbReference>
<dbReference type="InterPro" id="IPR008201">
    <property type="entry name" value="HepT-like"/>
</dbReference>
<dbReference type="PANTHER" id="PTHR33397">
    <property type="entry name" value="UPF0331 PROTEIN YUTE"/>
    <property type="match status" value="1"/>
</dbReference>
<evidence type="ECO:0000256" key="1">
    <source>
        <dbReference type="ARBA" id="ARBA00022649"/>
    </source>
</evidence>
<reference evidence="5" key="1">
    <citation type="submission" date="2019-10" db="EMBL/GenBank/DDBJ databases">
        <title>Metagenomic sequencing of thiosulfate-disproportionating enrichment culture.</title>
        <authorList>
            <person name="Umezawa K."/>
            <person name="Kojima H."/>
            <person name="Fukui M."/>
        </authorList>
    </citation>
    <scope>NUCLEOTIDE SEQUENCE</scope>
    <source>
        <strain evidence="5">45J</strain>
    </source>
</reference>
<evidence type="ECO:0000256" key="3">
    <source>
        <dbReference type="ARBA" id="ARBA00022801"/>
    </source>
</evidence>
<accession>A0A5J4L7K2</accession>
<dbReference type="GO" id="GO:0016787">
    <property type="term" value="F:hydrolase activity"/>
    <property type="evidence" value="ECO:0007669"/>
    <property type="project" value="UniProtKB-KW"/>
</dbReference>
<sequence>MSKYRELNIERLKALSEEVRKAVDALTGYADLSETEIISNKTVLNAIKYNFIVAIQAVIDICHHIVARLAGKVPDEYGECFLILKDMGYIDAQYAVRLKSMAGFRNILIHLYHEVDDRRVVKHLKEDISVIEDFLKVVKRLIENP</sequence>
<protein>
    <submittedName>
        <fullName evidence="5">DUF86 domain-containing protein</fullName>
    </submittedName>
</protein>
<dbReference type="AlphaFoldDB" id="A0A5J4L7K2"/>
<keyword evidence="2" id="KW-0540">Nuclease</keyword>
<dbReference type="NCBIfam" id="NF047751">
    <property type="entry name" value="HepT_toxin"/>
    <property type="match status" value="1"/>
</dbReference>
<dbReference type="InterPro" id="IPR037038">
    <property type="entry name" value="HepT-like_sf"/>
</dbReference>
<dbReference type="GO" id="GO:0004540">
    <property type="term" value="F:RNA nuclease activity"/>
    <property type="evidence" value="ECO:0007669"/>
    <property type="project" value="InterPro"/>
</dbReference>
<dbReference type="Gene3D" id="1.20.120.580">
    <property type="entry name" value="bsu32300-like"/>
    <property type="match status" value="1"/>
</dbReference>
<evidence type="ECO:0000313" key="5">
    <source>
        <dbReference type="EMBL" id="GER94717.1"/>
    </source>
</evidence>
<keyword evidence="1" id="KW-1277">Toxin-antitoxin system</keyword>
<organism evidence="5">
    <name type="scientific">hot springs metagenome</name>
    <dbReference type="NCBI Taxonomy" id="433727"/>
    <lineage>
        <taxon>unclassified sequences</taxon>
        <taxon>metagenomes</taxon>
        <taxon>ecological metagenomes</taxon>
    </lineage>
</organism>
<dbReference type="Pfam" id="PF01934">
    <property type="entry name" value="HepT-like"/>
    <property type="match status" value="1"/>
</dbReference>
<proteinExistence type="inferred from homology"/>
<comment type="similarity">
    <text evidence="4">Belongs to the HepT RNase toxin family.</text>
</comment>
<evidence type="ECO:0000256" key="2">
    <source>
        <dbReference type="ARBA" id="ARBA00022722"/>
    </source>
</evidence>
<dbReference type="InterPro" id="IPR052379">
    <property type="entry name" value="Type_VII_TA_RNase"/>
</dbReference>
<comment type="caution">
    <text evidence="5">The sequence shown here is derived from an EMBL/GenBank/DDBJ whole genome shotgun (WGS) entry which is preliminary data.</text>
</comment>
<gene>
    <name evidence="5" type="ORF">A45J_2481</name>
</gene>
<dbReference type="GO" id="GO:0110001">
    <property type="term" value="C:toxin-antitoxin complex"/>
    <property type="evidence" value="ECO:0007669"/>
    <property type="project" value="InterPro"/>
</dbReference>